<dbReference type="PANTHER" id="PTHR28657:SF5">
    <property type="entry name" value="INDOLEAMINE 2,3-DIOXYGENASE"/>
    <property type="match status" value="1"/>
</dbReference>
<dbReference type="SUPFAM" id="SSF140959">
    <property type="entry name" value="Indolic compounds 2,3-dioxygenase-like"/>
    <property type="match status" value="1"/>
</dbReference>
<dbReference type="GO" id="GO:0004833">
    <property type="term" value="F:L-tryptophan 2,3-dioxygenase activity"/>
    <property type="evidence" value="ECO:0007669"/>
    <property type="project" value="TreeGrafter"/>
</dbReference>
<evidence type="ECO:0000256" key="3">
    <source>
        <dbReference type="ARBA" id="ARBA00023004"/>
    </source>
</evidence>
<dbReference type="InterPro" id="IPR000898">
    <property type="entry name" value="Indolamine_dOase"/>
</dbReference>
<dbReference type="GO" id="GO:0034354">
    <property type="term" value="P:'de novo' NAD+ biosynthetic process from L-tryptophan"/>
    <property type="evidence" value="ECO:0007669"/>
    <property type="project" value="TreeGrafter"/>
</dbReference>
<sequence>MECKIVADFKQGLFCIDPLYGYILGDPLEKLPSYFETWNELAKNMPKLVETKEFRNKVNNMTLLDIAKLNGHKEKRLAHLQLAIIASGYIWQEGEEGVTKSIPEQLAVPWYRLSEELDLKPILTYADIIIINWRKKDENKPLELDNLRCLYNVTEGENAEWFITVTIQIEFEFAAAIQSILEAIQAVSDSDTPRLNRCLREINDVILNMLKVFRRMHEKLTAEVFFKKMRPFLNGWGTEGNCLPEGLIYEGIDDKPKKCVGGSAAQSSILQTLDAFLEIKHNKDKQMFLDEMKEYMPKPHRDFIDAIKKSPKVRNYGKTFCVDRSNHVIYVR</sequence>
<keyword evidence="3" id="KW-0408">Iron</keyword>
<reference evidence="5" key="1">
    <citation type="submission" date="2025-08" db="UniProtKB">
        <authorList>
            <consortium name="RefSeq"/>
        </authorList>
    </citation>
    <scope>IDENTIFICATION</scope>
</reference>
<dbReference type="PROSITE" id="PS00877">
    <property type="entry name" value="IDO_2"/>
    <property type="match status" value="1"/>
</dbReference>
<dbReference type="RefSeq" id="XP_029649397.2">
    <property type="nucleotide sequence ID" value="XM_029793537.2"/>
</dbReference>
<evidence type="ECO:0000256" key="1">
    <source>
        <dbReference type="ARBA" id="ARBA00007119"/>
    </source>
</evidence>
<dbReference type="GO" id="GO:0019441">
    <property type="term" value="P:L-tryptophan catabolic process to kynurenine"/>
    <property type="evidence" value="ECO:0007669"/>
    <property type="project" value="InterPro"/>
</dbReference>
<evidence type="ECO:0000256" key="2">
    <source>
        <dbReference type="ARBA" id="ARBA00022723"/>
    </source>
</evidence>
<dbReference type="AlphaFoldDB" id="A0A6P7THZ0"/>
<dbReference type="GO" id="GO:0020037">
    <property type="term" value="F:heme binding"/>
    <property type="evidence" value="ECO:0007669"/>
    <property type="project" value="InterPro"/>
</dbReference>
<dbReference type="GO" id="GO:0046872">
    <property type="term" value="F:metal ion binding"/>
    <property type="evidence" value="ECO:0007669"/>
    <property type="project" value="UniProtKB-KW"/>
</dbReference>
<comment type="similarity">
    <text evidence="1">Belongs to the indoleamine 2,3-dioxygenase family.</text>
</comment>
<dbReference type="GO" id="GO:0005737">
    <property type="term" value="C:cytoplasm"/>
    <property type="evidence" value="ECO:0007669"/>
    <property type="project" value="TreeGrafter"/>
</dbReference>
<keyword evidence="2" id="KW-0479">Metal-binding</keyword>
<evidence type="ECO:0000313" key="4">
    <source>
        <dbReference type="Proteomes" id="UP000515154"/>
    </source>
</evidence>
<proteinExistence type="inferred from homology"/>
<dbReference type="PROSITE" id="PS00876">
    <property type="entry name" value="IDO_1"/>
    <property type="match status" value="1"/>
</dbReference>
<dbReference type="Pfam" id="PF01231">
    <property type="entry name" value="IDO"/>
    <property type="match status" value="1"/>
</dbReference>
<name>A0A6P7THZ0_9MOLL</name>
<protein>
    <submittedName>
        <fullName evidence="5">Myoglobin-like</fullName>
    </submittedName>
</protein>
<gene>
    <name evidence="5" type="primary">LOC115223125</name>
</gene>
<dbReference type="Gene3D" id="1.20.58.480">
    <property type="match status" value="1"/>
</dbReference>
<dbReference type="Proteomes" id="UP000515154">
    <property type="component" value="Linkage group LG22"/>
</dbReference>
<dbReference type="InterPro" id="IPR037217">
    <property type="entry name" value="Trp/Indoleamine_2_3_dOase-like"/>
</dbReference>
<dbReference type="KEGG" id="osn:115223125"/>
<dbReference type="GO" id="GO:0033754">
    <property type="term" value="F:indoleamine 2,3-dioxygenase activity"/>
    <property type="evidence" value="ECO:0007669"/>
    <property type="project" value="TreeGrafter"/>
</dbReference>
<evidence type="ECO:0000313" key="5">
    <source>
        <dbReference type="RefSeq" id="XP_029649397.2"/>
    </source>
</evidence>
<dbReference type="PANTHER" id="PTHR28657">
    <property type="entry name" value="INDOLEAMINE 2,3-DIOXYGENASE"/>
    <property type="match status" value="1"/>
</dbReference>
<keyword evidence="4" id="KW-1185">Reference proteome</keyword>
<organism evidence="4 5">
    <name type="scientific">Octopus sinensis</name>
    <name type="common">East Asian common octopus</name>
    <dbReference type="NCBI Taxonomy" id="2607531"/>
    <lineage>
        <taxon>Eukaryota</taxon>
        <taxon>Metazoa</taxon>
        <taxon>Spiralia</taxon>
        <taxon>Lophotrochozoa</taxon>
        <taxon>Mollusca</taxon>
        <taxon>Cephalopoda</taxon>
        <taxon>Coleoidea</taxon>
        <taxon>Octopodiformes</taxon>
        <taxon>Octopoda</taxon>
        <taxon>Incirrata</taxon>
        <taxon>Octopodidae</taxon>
        <taxon>Octopus</taxon>
    </lineage>
</organism>
<accession>A0A6P7THZ0</accession>